<protein>
    <recommendedName>
        <fullName evidence="11 12">UvrABC system protein B</fullName>
    </recommendedName>
</protein>
<evidence type="ECO:0000256" key="6">
    <source>
        <dbReference type="ARBA" id="ARBA00022769"/>
    </source>
</evidence>
<dbReference type="Pfam" id="PF12344">
    <property type="entry name" value="UvrB"/>
    <property type="match status" value="1"/>
</dbReference>
<dbReference type="SMART" id="SM00487">
    <property type="entry name" value="DEXDc"/>
    <property type="match status" value="1"/>
</dbReference>
<dbReference type="GO" id="GO:0006289">
    <property type="term" value="P:nucleotide-excision repair"/>
    <property type="evidence" value="ECO:0007669"/>
    <property type="project" value="InterPro"/>
</dbReference>
<proteinExistence type="inferred from homology"/>
<evidence type="ECO:0000256" key="12">
    <source>
        <dbReference type="RuleBase" id="RU003587"/>
    </source>
</evidence>
<comment type="subcellular location">
    <subcellularLocation>
        <location evidence="1 12">Cytoplasm</location>
    </subcellularLocation>
</comment>
<dbReference type="InterPro" id="IPR004807">
    <property type="entry name" value="UvrB"/>
</dbReference>
<dbReference type="SUPFAM" id="SSF46600">
    <property type="entry name" value="C-terminal UvrC-binding domain of UvrB"/>
    <property type="match status" value="1"/>
</dbReference>
<organism evidence="16 17">
    <name type="scientific">Mesomycoplasma hyorhinis SK76</name>
    <dbReference type="NCBI Taxonomy" id="1118964"/>
    <lineage>
        <taxon>Bacteria</taxon>
        <taxon>Bacillati</taxon>
        <taxon>Mycoplasmatota</taxon>
        <taxon>Mycoplasmoidales</taxon>
        <taxon>Metamycoplasmataceae</taxon>
        <taxon>Mesomycoplasma</taxon>
    </lineage>
</organism>
<keyword evidence="4" id="KW-0547">Nucleotide-binding</keyword>
<dbReference type="PANTHER" id="PTHR24029">
    <property type="entry name" value="UVRABC SYSTEM PROTEIN B"/>
    <property type="match status" value="1"/>
</dbReference>
<dbReference type="GO" id="GO:0003677">
    <property type="term" value="F:DNA binding"/>
    <property type="evidence" value="ECO:0007669"/>
    <property type="project" value="InterPro"/>
</dbReference>
<keyword evidence="12" id="KW-0742">SOS response</keyword>
<dbReference type="SMART" id="SM00490">
    <property type="entry name" value="HELICc"/>
    <property type="match status" value="1"/>
</dbReference>
<dbReference type="PROSITE" id="PS51192">
    <property type="entry name" value="HELICASE_ATP_BIND_1"/>
    <property type="match status" value="1"/>
</dbReference>
<dbReference type="KEGG" id="mhs:MOS_746"/>
<dbReference type="AlphaFoldDB" id="A0AAI8ANC9"/>
<evidence type="ECO:0000256" key="1">
    <source>
        <dbReference type="ARBA" id="ARBA00004496"/>
    </source>
</evidence>
<dbReference type="InterPro" id="IPR001650">
    <property type="entry name" value="Helicase_C-like"/>
</dbReference>
<dbReference type="SUPFAM" id="SSF52540">
    <property type="entry name" value="P-loop containing nucleoside triphosphate hydrolases"/>
    <property type="match status" value="2"/>
</dbReference>
<dbReference type="Proteomes" id="UP000009399">
    <property type="component" value="Chromosome"/>
</dbReference>
<dbReference type="EMBL" id="CP003914">
    <property type="protein sequence ID" value="AFX74648.1"/>
    <property type="molecule type" value="Genomic_DNA"/>
</dbReference>
<dbReference type="GO" id="GO:0016887">
    <property type="term" value="F:ATP hydrolysis activity"/>
    <property type="evidence" value="ECO:0007669"/>
    <property type="project" value="InterPro"/>
</dbReference>
<dbReference type="InterPro" id="IPR027417">
    <property type="entry name" value="P-loop_NTPase"/>
</dbReference>
<dbReference type="Pfam" id="PF00271">
    <property type="entry name" value="Helicase_C"/>
    <property type="match status" value="1"/>
</dbReference>
<evidence type="ECO:0000313" key="17">
    <source>
        <dbReference type="Proteomes" id="UP000009399"/>
    </source>
</evidence>
<dbReference type="PROSITE" id="PS51194">
    <property type="entry name" value="HELICASE_CTER"/>
    <property type="match status" value="1"/>
</dbReference>
<dbReference type="GO" id="GO:0009432">
    <property type="term" value="P:SOS response"/>
    <property type="evidence" value="ECO:0007669"/>
    <property type="project" value="UniProtKB-KW"/>
</dbReference>
<evidence type="ECO:0000259" key="15">
    <source>
        <dbReference type="PROSITE" id="PS51194"/>
    </source>
</evidence>
<evidence type="ECO:0000256" key="9">
    <source>
        <dbReference type="ARBA" id="ARBA00023204"/>
    </source>
</evidence>
<keyword evidence="5 12" id="KW-0227">DNA damage</keyword>
<dbReference type="Pfam" id="PF04851">
    <property type="entry name" value="ResIII"/>
    <property type="match status" value="1"/>
</dbReference>
<dbReference type="GO" id="GO:0004518">
    <property type="term" value="F:nuclease activity"/>
    <property type="evidence" value="ECO:0007669"/>
    <property type="project" value="UniProtKB-KW"/>
</dbReference>
<feature type="domain" description="Helicase ATP-binding" evidence="14">
    <location>
        <begin position="37"/>
        <end position="226"/>
    </location>
</feature>
<keyword evidence="8 12" id="KW-0267">Excision nuclease</keyword>
<evidence type="ECO:0000256" key="2">
    <source>
        <dbReference type="ARBA" id="ARBA00008533"/>
    </source>
</evidence>
<dbReference type="InterPro" id="IPR014001">
    <property type="entry name" value="Helicase_ATP-bd"/>
</dbReference>
<dbReference type="Pfam" id="PF17757">
    <property type="entry name" value="UvrB_inter"/>
    <property type="match status" value="1"/>
</dbReference>
<evidence type="ECO:0000256" key="5">
    <source>
        <dbReference type="ARBA" id="ARBA00022763"/>
    </source>
</evidence>
<evidence type="ECO:0000256" key="7">
    <source>
        <dbReference type="ARBA" id="ARBA00022840"/>
    </source>
</evidence>
<dbReference type="InterPro" id="IPR036876">
    <property type="entry name" value="UVR_dom_sf"/>
</dbReference>
<dbReference type="GO" id="GO:0009380">
    <property type="term" value="C:excinuclease repair complex"/>
    <property type="evidence" value="ECO:0007669"/>
    <property type="project" value="InterPro"/>
</dbReference>
<evidence type="ECO:0000259" key="14">
    <source>
        <dbReference type="PROSITE" id="PS51192"/>
    </source>
</evidence>
<dbReference type="GO" id="GO:0005737">
    <property type="term" value="C:cytoplasm"/>
    <property type="evidence" value="ECO:0007669"/>
    <property type="project" value="UniProtKB-SubCell"/>
</dbReference>
<dbReference type="PROSITE" id="PS50151">
    <property type="entry name" value="UVR"/>
    <property type="match status" value="1"/>
</dbReference>
<evidence type="ECO:0000313" key="16">
    <source>
        <dbReference type="EMBL" id="AFX74648.1"/>
    </source>
</evidence>
<keyword evidence="7" id="KW-0067">ATP-binding</keyword>
<keyword evidence="9 12" id="KW-0234">DNA repair</keyword>
<feature type="domain" description="Helicase C-terminal" evidence="15">
    <location>
        <begin position="442"/>
        <end position="604"/>
    </location>
</feature>
<name>A0AAI8ANC9_MESHY</name>
<evidence type="ECO:0000256" key="8">
    <source>
        <dbReference type="ARBA" id="ARBA00022881"/>
    </source>
</evidence>
<evidence type="ECO:0000256" key="4">
    <source>
        <dbReference type="ARBA" id="ARBA00022741"/>
    </source>
</evidence>
<keyword evidence="3" id="KW-0963">Cytoplasm</keyword>
<keyword evidence="6 12" id="KW-0228">DNA excision</keyword>
<accession>A0AAI8ANC9</accession>
<evidence type="ECO:0000256" key="3">
    <source>
        <dbReference type="ARBA" id="ARBA00022490"/>
    </source>
</evidence>
<dbReference type="GO" id="GO:0005524">
    <property type="term" value="F:ATP binding"/>
    <property type="evidence" value="ECO:0007669"/>
    <property type="project" value="UniProtKB-KW"/>
</dbReference>
<gene>
    <name evidence="16" type="ORF">MOS_746</name>
</gene>
<dbReference type="Pfam" id="PF02151">
    <property type="entry name" value="UVR"/>
    <property type="match status" value="1"/>
</dbReference>
<dbReference type="InterPro" id="IPR001943">
    <property type="entry name" value="UVR_dom"/>
</dbReference>
<evidence type="ECO:0000256" key="11">
    <source>
        <dbReference type="ARBA" id="ARBA00029504"/>
    </source>
</evidence>
<evidence type="ECO:0000256" key="10">
    <source>
        <dbReference type="ARBA" id="ARBA00026033"/>
    </source>
</evidence>
<dbReference type="Gene3D" id="3.40.50.300">
    <property type="entry name" value="P-loop containing nucleotide triphosphate hydrolases"/>
    <property type="match status" value="3"/>
</dbReference>
<evidence type="ECO:0000259" key="13">
    <source>
        <dbReference type="PROSITE" id="PS50151"/>
    </source>
</evidence>
<dbReference type="CDD" id="cd17916">
    <property type="entry name" value="DEXHc_UvrB"/>
    <property type="match status" value="1"/>
</dbReference>
<reference evidence="16 17" key="1">
    <citation type="journal article" date="2013" name="Genome Announc.">
        <title>Complete Genome Sequence of Mycoplasma hyorhinis Strain SK76.</title>
        <authorList>
            <person name="Goodison S."/>
            <person name="Urquidi V."/>
            <person name="Kumar D."/>
            <person name="Reyes L."/>
            <person name="Rosser C.J."/>
        </authorList>
    </citation>
    <scope>NUCLEOTIDE SEQUENCE [LARGE SCALE GENOMIC DNA]</scope>
    <source>
        <strain evidence="16 17">SK76</strain>
    </source>
</reference>
<sequence>MFHLQNKKKDFYQKMFKLVSNFQPTGDQPKAIKALVDGIKNHKDHQVLLGVTGSGKTFTMANVIAQLNRPVLILSHTKTLASQLYTEFKEFFPENRVEYFVSYFDFYRPEAYLPAKDVYIDKTSQTNWDLEAMRMSALNALTLRRDTIVVSSVAAIYGSYNPKEYKQHFLNLELNQELKPSDFAIELVKIQYSRNQVDTVPGSFSAKGDVFIISPAWTDKYLIKIEFFGNIIEKISKIHPVDKKIIQTFTSYTIFPASAYTLSPNTIQTAIKTILTELDFQLNYFEKEGKLLEKQRLNERVLNDVDSLNNFGFCKGIENYARHIDQREAGEQPYSLLDYLPEDALIFIDESHEMITQLNRMYKGDRSRKLSLVNYGFRLPSALDNRPLKFEEFEKFKQPKIYVSATPSNYEIDKADGEVIHQLIRPTGLLDPVIEVRPTHSQIDEIYDLLQEQKSKNERTIILTTSKRSAEELSRYLESKKQKVYYIHSTFTTFERDDILIKLRKGIYDAIIGINLLREGIDLPEVSLVIVLNADEESFFRSKTSLTQFVGRAARSNHGKAIFFADKISKSMAATIADNQRNRAIQHQYNLDNNITPKPVIRPIIQQIREKDQNKIISLIHNKNKETKAEKDKLIASLRKQMKDSAREENYELAIELQQVIAELEHS</sequence>
<dbReference type="NCBIfam" id="NF003673">
    <property type="entry name" value="PRK05298.1"/>
    <property type="match status" value="1"/>
</dbReference>
<feature type="domain" description="UVR" evidence="13">
    <location>
        <begin position="632"/>
        <end position="667"/>
    </location>
</feature>
<dbReference type="InterPro" id="IPR041471">
    <property type="entry name" value="UvrB_inter"/>
</dbReference>
<comment type="similarity">
    <text evidence="2 12">Belongs to the UvrB family.</text>
</comment>
<dbReference type="InterPro" id="IPR006935">
    <property type="entry name" value="Helicase/UvrB_N"/>
</dbReference>
<dbReference type="InterPro" id="IPR024759">
    <property type="entry name" value="UvrB_YAD/RRR_dom"/>
</dbReference>
<dbReference type="NCBIfam" id="TIGR00631">
    <property type="entry name" value="uvrb"/>
    <property type="match status" value="1"/>
</dbReference>
<comment type="subunit">
    <text evidence="10 12">Forms a heterotetramer with UvrA during the search for lesions. Interacts with UvrC in an incision complex.</text>
</comment>
<dbReference type="PANTHER" id="PTHR24029:SF0">
    <property type="entry name" value="UVRABC SYSTEM PROTEIN B"/>
    <property type="match status" value="1"/>
</dbReference>